<evidence type="ECO:0000256" key="6">
    <source>
        <dbReference type="ARBA" id="ARBA00023242"/>
    </source>
</evidence>
<dbReference type="Gene3D" id="2.40.320.10">
    <property type="entry name" value="Hypothetical Protein Pfu-838710-001"/>
    <property type="match status" value="1"/>
</dbReference>
<protein>
    <recommendedName>
        <fullName evidence="3 8">Mediator of RNA polymerase II transcription subunit 18</fullName>
    </recommendedName>
    <alternativeName>
        <fullName evidence="7 8">Mediator complex subunit 18</fullName>
    </alternativeName>
</protein>
<evidence type="ECO:0000256" key="1">
    <source>
        <dbReference type="ARBA" id="ARBA00004123"/>
    </source>
</evidence>
<evidence type="ECO:0000256" key="5">
    <source>
        <dbReference type="ARBA" id="ARBA00023163"/>
    </source>
</evidence>
<dbReference type="GO" id="GO:0016592">
    <property type="term" value="C:mediator complex"/>
    <property type="evidence" value="ECO:0007669"/>
    <property type="project" value="InterPro"/>
</dbReference>
<evidence type="ECO:0000313" key="9">
    <source>
        <dbReference type="EMBL" id="KAH7094627.1"/>
    </source>
</evidence>
<dbReference type="PANTHER" id="PTHR13321">
    <property type="entry name" value="MEDIATOR OF RNA POLYMERASE II TRANSCRIPTION, SUBUNIT 18"/>
    <property type="match status" value="1"/>
</dbReference>
<evidence type="ECO:0000313" key="10">
    <source>
        <dbReference type="Proteomes" id="UP000813461"/>
    </source>
</evidence>
<evidence type="ECO:0000256" key="4">
    <source>
        <dbReference type="ARBA" id="ARBA00023015"/>
    </source>
</evidence>
<keyword evidence="10" id="KW-1185">Reference proteome</keyword>
<dbReference type="PANTHER" id="PTHR13321:SF2">
    <property type="entry name" value="MEDIATOR OF RNA POLYMERASE II TRANSCRIPTION SUBUNIT 18"/>
    <property type="match status" value="1"/>
</dbReference>
<evidence type="ECO:0000256" key="3">
    <source>
        <dbReference type="ARBA" id="ARBA00019612"/>
    </source>
</evidence>
<keyword evidence="6 8" id="KW-0539">Nucleus</keyword>
<dbReference type="GO" id="GO:0006369">
    <property type="term" value="P:termination of RNA polymerase II transcription"/>
    <property type="evidence" value="ECO:0007669"/>
    <property type="project" value="TreeGrafter"/>
</dbReference>
<dbReference type="InterPro" id="IPR019095">
    <property type="entry name" value="Mediator_Med18"/>
</dbReference>
<comment type="function">
    <text evidence="8">Component of the Mediator complex, a coactivator involved in the regulated transcription of nearly all RNA polymerase II-dependent genes. Mediator functions as a bridge to convey information from gene-specific regulatory proteins to the basal RNA polymerase II transcription machinery. Mediator is recruited to promoters by direct interactions with regulatory proteins and serves as a scaffold for the assembly of a functional preinitiation complex with RNA polymerase II and the general transcription factors.</text>
</comment>
<dbReference type="Proteomes" id="UP000813461">
    <property type="component" value="Unassembled WGS sequence"/>
</dbReference>
<comment type="subunit">
    <text evidence="8">Component of the Mediator complex.</text>
</comment>
<organism evidence="9 10">
    <name type="scientific">Paraphoma chrysanthemicola</name>
    <dbReference type="NCBI Taxonomy" id="798071"/>
    <lineage>
        <taxon>Eukaryota</taxon>
        <taxon>Fungi</taxon>
        <taxon>Dikarya</taxon>
        <taxon>Ascomycota</taxon>
        <taxon>Pezizomycotina</taxon>
        <taxon>Dothideomycetes</taxon>
        <taxon>Pleosporomycetidae</taxon>
        <taxon>Pleosporales</taxon>
        <taxon>Pleosporineae</taxon>
        <taxon>Phaeosphaeriaceae</taxon>
        <taxon>Paraphoma</taxon>
    </lineage>
</organism>
<keyword evidence="8" id="KW-0010">Activator</keyword>
<comment type="subcellular location">
    <subcellularLocation>
        <location evidence="1 8">Nucleus</location>
    </subcellularLocation>
</comment>
<name>A0A8K0W3U4_9PLEO</name>
<comment type="caution">
    <text evidence="9">The sequence shown here is derived from an EMBL/GenBank/DDBJ whole genome shotgun (WGS) entry which is preliminary data.</text>
</comment>
<accession>A0A8K0W3U4</accession>
<dbReference type="GO" id="GO:0006357">
    <property type="term" value="P:regulation of transcription by RNA polymerase II"/>
    <property type="evidence" value="ECO:0007669"/>
    <property type="project" value="InterPro"/>
</dbReference>
<dbReference type="GO" id="GO:0070847">
    <property type="term" value="C:core mediator complex"/>
    <property type="evidence" value="ECO:0007669"/>
    <property type="project" value="TreeGrafter"/>
</dbReference>
<dbReference type="GO" id="GO:0003712">
    <property type="term" value="F:transcription coregulator activity"/>
    <property type="evidence" value="ECO:0007669"/>
    <property type="project" value="InterPro"/>
</dbReference>
<comment type="similarity">
    <text evidence="2 8">Belongs to the Mediator complex subunit 18 family.</text>
</comment>
<reference evidence="9" key="1">
    <citation type="journal article" date="2021" name="Nat. Commun.">
        <title>Genetic determinants of endophytism in the Arabidopsis root mycobiome.</title>
        <authorList>
            <person name="Mesny F."/>
            <person name="Miyauchi S."/>
            <person name="Thiergart T."/>
            <person name="Pickel B."/>
            <person name="Atanasova L."/>
            <person name="Karlsson M."/>
            <person name="Huettel B."/>
            <person name="Barry K.W."/>
            <person name="Haridas S."/>
            <person name="Chen C."/>
            <person name="Bauer D."/>
            <person name="Andreopoulos W."/>
            <person name="Pangilinan J."/>
            <person name="LaButti K."/>
            <person name="Riley R."/>
            <person name="Lipzen A."/>
            <person name="Clum A."/>
            <person name="Drula E."/>
            <person name="Henrissat B."/>
            <person name="Kohler A."/>
            <person name="Grigoriev I.V."/>
            <person name="Martin F.M."/>
            <person name="Hacquard S."/>
        </authorList>
    </citation>
    <scope>NUCLEOTIDE SEQUENCE</scope>
    <source>
        <strain evidence="9">MPI-SDFR-AT-0120</strain>
    </source>
</reference>
<evidence type="ECO:0000256" key="8">
    <source>
        <dbReference type="RuleBase" id="RU364150"/>
    </source>
</evidence>
<evidence type="ECO:0000256" key="7">
    <source>
        <dbReference type="ARBA" id="ARBA00032012"/>
    </source>
</evidence>
<keyword evidence="4 8" id="KW-0805">Transcription regulation</keyword>
<dbReference type="AlphaFoldDB" id="A0A8K0W3U4"/>
<evidence type="ECO:0000256" key="2">
    <source>
        <dbReference type="ARBA" id="ARBA00009814"/>
    </source>
</evidence>
<proteinExistence type="inferred from homology"/>
<sequence length="277" mass="30880">MHELLLYGQVPASRHDQVLKILAGLAAMQPRRVLQRCILYKPQREPEEPGLNVRRGGTQNVAVKQAKPTAAPALYYTKLVQKLSEADFGTGDGLETQSGQHLSANIADGEEPKWSMRWEDIPDTGDRGVSIRFTNSTDLLSGDPHAQMIAAGPNRFVTEYYVEGYRFVLGNVVIFLHRILHEPGVRSVEETPKTHLPSFASLKLLDLSGAYILEAKVRVQDFKDATVLESGVNELKEFQKQMRGCVELSLPDRLSLDTRVKYKPPHAAAVSAQNRPR</sequence>
<dbReference type="OrthoDB" id="5348092at2759"/>
<dbReference type="EMBL" id="JAGMVJ010000001">
    <property type="protein sequence ID" value="KAH7094627.1"/>
    <property type="molecule type" value="Genomic_DNA"/>
</dbReference>
<gene>
    <name evidence="8" type="primary">MED18</name>
    <name evidence="9" type="ORF">FB567DRAFT_556159</name>
</gene>
<keyword evidence="5 8" id="KW-0804">Transcription</keyword>
<dbReference type="Pfam" id="PF09637">
    <property type="entry name" value="Med18"/>
    <property type="match status" value="1"/>
</dbReference>